<organism evidence="2 3">
    <name type="scientific">Sphingomonas aliaeris</name>
    <dbReference type="NCBI Taxonomy" id="2759526"/>
    <lineage>
        <taxon>Bacteria</taxon>
        <taxon>Pseudomonadati</taxon>
        <taxon>Pseudomonadota</taxon>
        <taxon>Alphaproteobacteria</taxon>
        <taxon>Sphingomonadales</taxon>
        <taxon>Sphingomonadaceae</taxon>
        <taxon>Sphingomonas</taxon>
    </lineage>
</organism>
<feature type="compositionally biased region" description="Pro residues" evidence="1">
    <location>
        <begin position="1"/>
        <end position="14"/>
    </location>
</feature>
<dbReference type="KEGG" id="sari:H5J25_04125"/>
<proteinExistence type="predicted"/>
<keyword evidence="3" id="KW-1185">Reference proteome</keyword>
<protein>
    <recommendedName>
        <fullName evidence="4">Nutrient deprivation-induced protein</fullName>
    </recommendedName>
</protein>
<feature type="region of interest" description="Disordered" evidence="1">
    <location>
        <begin position="1"/>
        <end position="58"/>
    </location>
</feature>
<accession>A0A974NW30</accession>
<evidence type="ECO:0008006" key="4">
    <source>
        <dbReference type="Google" id="ProtNLM"/>
    </source>
</evidence>
<evidence type="ECO:0000313" key="2">
    <source>
        <dbReference type="EMBL" id="QQV77943.1"/>
    </source>
</evidence>
<reference evidence="3" key="1">
    <citation type="submission" date="2020-09" db="EMBL/GenBank/DDBJ databases">
        <title>Sphingomonas sp., a new species isolated from pork steak.</title>
        <authorList>
            <person name="Heidler von Heilborn D."/>
        </authorList>
    </citation>
    <scope>NUCLEOTIDE SEQUENCE [LARGE SCALE GENOMIC DNA]</scope>
</reference>
<dbReference type="AlphaFoldDB" id="A0A974NW30"/>
<name>A0A974NW30_9SPHN</name>
<gene>
    <name evidence="2" type="ORF">H5J25_04125</name>
</gene>
<dbReference type="Proteomes" id="UP000595894">
    <property type="component" value="Chromosome"/>
</dbReference>
<evidence type="ECO:0000256" key="1">
    <source>
        <dbReference type="SAM" id="MobiDB-lite"/>
    </source>
</evidence>
<evidence type="ECO:0000313" key="3">
    <source>
        <dbReference type="Proteomes" id="UP000595894"/>
    </source>
</evidence>
<dbReference type="EMBL" id="CP061035">
    <property type="protein sequence ID" value="QQV77943.1"/>
    <property type="molecule type" value="Genomic_DNA"/>
</dbReference>
<sequence>MMNDPMPPSQPSASPPFGGQLGTQPPAGAPAAGGSTSSAASGAAEQAKEVAGQAADKASSLVGQVKDKAVSAVEGQKAGLADQLDSLAESVHRSGEQLHGKQDWIAGAVERGATELSTLASSLRENDVQALFGQVQSFARRQPAVFIGAMFAAGFGLARFGKIVAADVSRDDLPTLPEMGHEQR</sequence>
<feature type="compositionally biased region" description="Low complexity" evidence="1">
    <location>
        <begin position="15"/>
        <end position="45"/>
    </location>
</feature>